<organism evidence="3 4">
    <name type="scientific">Alectoria fallacina</name>
    <dbReference type="NCBI Taxonomy" id="1903189"/>
    <lineage>
        <taxon>Eukaryota</taxon>
        <taxon>Fungi</taxon>
        <taxon>Dikarya</taxon>
        <taxon>Ascomycota</taxon>
        <taxon>Pezizomycotina</taxon>
        <taxon>Lecanoromycetes</taxon>
        <taxon>OSLEUM clade</taxon>
        <taxon>Lecanoromycetidae</taxon>
        <taxon>Lecanorales</taxon>
        <taxon>Lecanorineae</taxon>
        <taxon>Parmeliaceae</taxon>
        <taxon>Alectoria</taxon>
    </lineage>
</organism>
<proteinExistence type="predicted"/>
<sequence>MSPGFQVAGAPSAIARLRGEKPVYPQSRVGKSGNLAPSKPSSAFPKNNYSNSSTPSNSGNHLPSTPSNLGPYSKAHTRAPKPVAADPSLPDDDFFESDSASIPQSKSQDKQSVTRSSKQESKQVPDAQQNIVHSMASLSVNPPKQAEPVPVGRCLDWKRPVYMSSTSSKVSKYSPMSDRDYAKPKASEYSISYKRRANQTPMEQAGYREYLPFLRSEFRVGTIIRMNIHESDFKGTPKAAIAMASQTSTLVDGGQGGRRRKEHRHHGDFGPIYSENRIFIVVNVAKSVYSAVPLFTHEGKGLANTDPDEKGDWISVQDHRQLDRCQQQSEHQPLRTAYMSQQADILDPVSTAWIPYAFPCRFDVPVAFQGRLDKASAERLVRLHRETWDDDDDN</sequence>
<keyword evidence="4" id="KW-1185">Reference proteome</keyword>
<reference evidence="3" key="1">
    <citation type="submission" date="2021-03" db="EMBL/GenBank/DDBJ databases">
        <authorList>
            <person name="Tagirdzhanova G."/>
        </authorList>
    </citation>
    <scope>NUCLEOTIDE SEQUENCE</scope>
</reference>
<dbReference type="Pfam" id="PF20233">
    <property type="entry name" value="DUF6590"/>
    <property type="match status" value="1"/>
</dbReference>
<dbReference type="Proteomes" id="UP000664203">
    <property type="component" value="Unassembled WGS sequence"/>
</dbReference>
<dbReference type="EMBL" id="CAJPDR010000786">
    <property type="protein sequence ID" value="CAF9942660.1"/>
    <property type="molecule type" value="Genomic_DNA"/>
</dbReference>
<name>A0A8H3J8P3_9LECA</name>
<feature type="compositionally biased region" description="Low complexity" evidence="1">
    <location>
        <begin position="47"/>
        <end position="60"/>
    </location>
</feature>
<evidence type="ECO:0000313" key="4">
    <source>
        <dbReference type="Proteomes" id="UP000664203"/>
    </source>
</evidence>
<evidence type="ECO:0000259" key="2">
    <source>
        <dbReference type="Pfam" id="PF20233"/>
    </source>
</evidence>
<feature type="compositionally biased region" description="Polar residues" evidence="1">
    <location>
        <begin position="98"/>
        <end position="116"/>
    </location>
</feature>
<gene>
    <name evidence="3" type="ORF">ALECFALPRED_009882</name>
</gene>
<protein>
    <recommendedName>
        <fullName evidence="2">DUF6590 domain-containing protein</fullName>
    </recommendedName>
</protein>
<feature type="region of interest" description="Disordered" evidence="1">
    <location>
        <begin position="1"/>
        <end position="126"/>
    </location>
</feature>
<feature type="domain" description="DUF6590" evidence="2">
    <location>
        <begin position="216"/>
        <end position="381"/>
    </location>
</feature>
<feature type="compositionally biased region" description="Polar residues" evidence="1">
    <location>
        <begin position="61"/>
        <end position="70"/>
    </location>
</feature>
<comment type="caution">
    <text evidence="3">The sequence shown here is derived from an EMBL/GenBank/DDBJ whole genome shotgun (WGS) entry which is preliminary data.</text>
</comment>
<evidence type="ECO:0000313" key="3">
    <source>
        <dbReference type="EMBL" id="CAF9942660.1"/>
    </source>
</evidence>
<accession>A0A8H3J8P3</accession>
<evidence type="ECO:0000256" key="1">
    <source>
        <dbReference type="SAM" id="MobiDB-lite"/>
    </source>
</evidence>
<dbReference type="OrthoDB" id="3438983at2759"/>
<dbReference type="AlphaFoldDB" id="A0A8H3J8P3"/>
<dbReference type="InterPro" id="IPR046497">
    <property type="entry name" value="DUF6590"/>
</dbReference>